<feature type="compositionally biased region" description="Low complexity" evidence="1">
    <location>
        <begin position="1"/>
        <end position="30"/>
    </location>
</feature>
<sequence>MPPQQTSQSTNSQSTTSSATSSSGTASSGSKPPSRYRVVKDGWGDRPTFQASYGLGMDPTSIEEGNEIIDAMIKHEYGYNDNKER</sequence>
<evidence type="ECO:0000313" key="2">
    <source>
        <dbReference type="EMBL" id="RSL42853.1"/>
    </source>
</evidence>
<organism evidence="2 3">
    <name type="scientific">Fusarium duplospermum</name>
    <dbReference type="NCBI Taxonomy" id="1325734"/>
    <lineage>
        <taxon>Eukaryota</taxon>
        <taxon>Fungi</taxon>
        <taxon>Dikarya</taxon>
        <taxon>Ascomycota</taxon>
        <taxon>Pezizomycotina</taxon>
        <taxon>Sordariomycetes</taxon>
        <taxon>Hypocreomycetidae</taxon>
        <taxon>Hypocreales</taxon>
        <taxon>Nectriaceae</taxon>
        <taxon>Fusarium</taxon>
        <taxon>Fusarium solani species complex</taxon>
    </lineage>
</organism>
<protein>
    <submittedName>
        <fullName evidence="2">Uncharacterized protein</fullName>
    </submittedName>
</protein>
<name>A0A428NPW4_9HYPO</name>
<reference evidence="2 3" key="1">
    <citation type="submission" date="2017-06" db="EMBL/GenBank/DDBJ databases">
        <title>Comparative genomic analysis of Ambrosia Fusariam Clade fungi.</title>
        <authorList>
            <person name="Stajich J.E."/>
            <person name="Carrillo J."/>
            <person name="Kijimoto T."/>
            <person name="Eskalen A."/>
            <person name="O'Donnell K."/>
            <person name="Kasson M."/>
        </authorList>
    </citation>
    <scope>NUCLEOTIDE SEQUENCE [LARGE SCALE GENOMIC DNA]</scope>
    <source>
        <strain evidence="2 3">NRRL62584</strain>
    </source>
</reference>
<accession>A0A428NPW4</accession>
<keyword evidence="3" id="KW-1185">Reference proteome</keyword>
<proteinExistence type="predicted"/>
<dbReference type="AlphaFoldDB" id="A0A428NPW4"/>
<feature type="region of interest" description="Disordered" evidence="1">
    <location>
        <begin position="1"/>
        <end position="45"/>
    </location>
</feature>
<dbReference type="OrthoDB" id="4232400at2759"/>
<dbReference type="Proteomes" id="UP000288168">
    <property type="component" value="Unassembled WGS sequence"/>
</dbReference>
<dbReference type="EMBL" id="NKCI01000347">
    <property type="protein sequence ID" value="RSL42853.1"/>
    <property type="molecule type" value="Genomic_DNA"/>
</dbReference>
<evidence type="ECO:0000313" key="3">
    <source>
        <dbReference type="Proteomes" id="UP000288168"/>
    </source>
</evidence>
<evidence type="ECO:0000256" key="1">
    <source>
        <dbReference type="SAM" id="MobiDB-lite"/>
    </source>
</evidence>
<gene>
    <name evidence="2" type="ORF">CEP54_015325</name>
</gene>
<comment type="caution">
    <text evidence="2">The sequence shown here is derived from an EMBL/GenBank/DDBJ whole genome shotgun (WGS) entry which is preliminary data.</text>
</comment>
<dbReference type="STRING" id="1325734.A0A428NPW4"/>